<accession>A0A2N1IS10</accession>
<comment type="caution">
    <text evidence="1">The sequence shown here is derived from an EMBL/GenBank/DDBJ whole genome shotgun (WGS) entry which is preliminary data.</text>
</comment>
<dbReference type="AlphaFoldDB" id="A0A2N1IS10"/>
<dbReference type="EMBL" id="PJCG01000021">
    <property type="protein sequence ID" value="PKI22348.1"/>
    <property type="molecule type" value="Genomic_DNA"/>
</dbReference>
<proteinExistence type="predicted"/>
<protein>
    <submittedName>
        <fullName evidence="1">DUF4062 domain-containing protein</fullName>
    </submittedName>
</protein>
<dbReference type="RefSeq" id="WP_101196344.1">
    <property type="nucleotide sequence ID" value="NZ_PJCG01000021.1"/>
</dbReference>
<sequence>MSYQATAFNVMIASPGDVASERAIIRDVIYEWNAVHSTSRKVVLLPIGWETHSSPEMGEPAQAIINKQILNKCDLLVGVFWTRIGTPTEHHLSGTVEEIEEHIAAGKPTMLYFSKQPVAMDTVDLDQIQRLKQFRDSCQNRGLYQGYDSHGDFKEKFYRQLQLKLNDHPSFQLSMPQAAAEEIFESRTPMPSLTGEARVLLKEASQDSHGRIIYARYIGGSSIQTNGKNLTPSLERREMAKWEEALEQLQTYELIISRGYKGEVFEITNLGYQIADMIEL</sequence>
<dbReference type="Proteomes" id="UP000233399">
    <property type="component" value="Unassembled WGS sequence"/>
</dbReference>
<organism evidence="1 2">
    <name type="scientific">Pseudomonas monteilii</name>
    <dbReference type="NCBI Taxonomy" id="76759"/>
    <lineage>
        <taxon>Bacteria</taxon>
        <taxon>Pseudomonadati</taxon>
        <taxon>Pseudomonadota</taxon>
        <taxon>Gammaproteobacteria</taxon>
        <taxon>Pseudomonadales</taxon>
        <taxon>Pseudomonadaceae</taxon>
        <taxon>Pseudomonas</taxon>
    </lineage>
</organism>
<evidence type="ECO:0000313" key="1">
    <source>
        <dbReference type="EMBL" id="PKI22348.1"/>
    </source>
</evidence>
<name>A0A2N1IS10_9PSED</name>
<reference evidence="1 2" key="1">
    <citation type="submission" date="2017-12" db="EMBL/GenBank/DDBJ databases">
        <title>Isolation and characterization of an aerobic denitrifying Pseudomonas monteilii CY06 from aquaculture ponds.</title>
        <authorList>
            <person name="Ma Q."/>
            <person name="Cai Y."/>
            <person name="He Z."/>
        </authorList>
    </citation>
    <scope>NUCLEOTIDE SEQUENCE [LARGE SCALE GENOMIC DNA]</scope>
    <source>
        <strain evidence="1 2">CY06</strain>
    </source>
</reference>
<evidence type="ECO:0000313" key="2">
    <source>
        <dbReference type="Proteomes" id="UP000233399"/>
    </source>
</evidence>
<gene>
    <name evidence="1" type="ORF">CXB65_13620</name>
</gene>